<dbReference type="InterPro" id="IPR012347">
    <property type="entry name" value="Ferritin-like"/>
</dbReference>
<dbReference type="GO" id="GO:0004322">
    <property type="term" value="F:ferroxidase activity"/>
    <property type="evidence" value="ECO:0007669"/>
    <property type="project" value="TreeGrafter"/>
</dbReference>
<evidence type="ECO:0000256" key="1">
    <source>
        <dbReference type="ARBA" id="ARBA00022434"/>
    </source>
</evidence>
<evidence type="ECO:0000256" key="2">
    <source>
        <dbReference type="ARBA" id="ARBA00023004"/>
    </source>
</evidence>
<dbReference type="SUPFAM" id="SSF47240">
    <property type="entry name" value="Ferritin-like"/>
    <property type="match status" value="2"/>
</dbReference>
<dbReference type="InterPro" id="IPR009078">
    <property type="entry name" value="Ferritin-like_SF"/>
</dbReference>
<sequence length="264" mass="30902">MALMESQDSHAVELLNADLYGEHDAILYYLTHAWTVARQHGHQILEIAYDEMRHFKWLAHTIVDLGGTPDLKPPDVAPVTDIQAALKKDVEAEIQAIDQYQDHIERISLKPVKALLQRIVVDEQDHLRQFRELLDQTHGEPEQVERPEKVVSRVATQLQQTIRLEYQQMLAYLMRSFMETHAREMGMDMEERSIDEMRHMGWIGKRMGMWGIQPKFPEVDIDEVAHTEEEAIYRDVREWAQVAMPSMLPTIDRILAQEEYHVTR</sequence>
<dbReference type="GO" id="GO:0008199">
    <property type="term" value="F:ferric iron binding"/>
    <property type="evidence" value="ECO:0007669"/>
    <property type="project" value="InterPro"/>
</dbReference>
<keyword evidence="1" id="KW-0409">Iron storage</keyword>
<comment type="caution">
    <text evidence="4">The sequence shown here is derived from an EMBL/GenBank/DDBJ whole genome shotgun (WGS) entry which is preliminary data.</text>
</comment>
<dbReference type="GO" id="GO:0006879">
    <property type="term" value="P:intracellular iron ion homeostasis"/>
    <property type="evidence" value="ECO:0007669"/>
    <property type="project" value="UniProtKB-KW"/>
</dbReference>
<dbReference type="GO" id="GO:0020037">
    <property type="term" value="F:heme binding"/>
    <property type="evidence" value="ECO:0007669"/>
    <property type="project" value="TreeGrafter"/>
</dbReference>
<feature type="domain" description="Ferritin/DPS" evidence="3">
    <location>
        <begin position="13"/>
        <end position="137"/>
    </location>
</feature>
<keyword evidence="5" id="KW-1185">Reference proteome</keyword>
<dbReference type="InterPro" id="IPR008331">
    <property type="entry name" value="Ferritin_DPS_dom"/>
</dbReference>
<dbReference type="Proteomes" id="UP000533476">
    <property type="component" value="Unassembled WGS sequence"/>
</dbReference>
<dbReference type="GO" id="GO:0005829">
    <property type="term" value="C:cytosol"/>
    <property type="evidence" value="ECO:0007669"/>
    <property type="project" value="TreeGrafter"/>
</dbReference>
<organism evidence="4 5">
    <name type="scientific">Sulfobacillus harzensis</name>
    <dbReference type="NCBI Taxonomy" id="2729629"/>
    <lineage>
        <taxon>Bacteria</taxon>
        <taxon>Bacillati</taxon>
        <taxon>Bacillota</taxon>
        <taxon>Clostridia</taxon>
        <taxon>Eubacteriales</taxon>
        <taxon>Clostridiales Family XVII. Incertae Sedis</taxon>
        <taxon>Sulfobacillus</taxon>
    </lineage>
</organism>
<evidence type="ECO:0000313" key="4">
    <source>
        <dbReference type="EMBL" id="NMP22095.1"/>
    </source>
</evidence>
<dbReference type="RefSeq" id="WP_169098102.1">
    <property type="nucleotide sequence ID" value="NZ_JABBVZ010000017.1"/>
</dbReference>
<keyword evidence="2" id="KW-0408">Iron</keyword>
<proteinExistence type="predicted"/>
<protein>
    <submittedName>
        <fullName evidence="4">Rubrerythrin</fullName>
    </submittedName>
</protein>
<reference evidence="4 5" key="1">
    <citation type="submission" date="2020-04" db="EMBL/GenBank/DDBJ databases">
        <authorList>
            <person name="Zhang R."/>
            <person name="Schippers A."/>
        </authorList>
    </citation>
    <scope>NUCLEOTIDE SEQUENCE [LARGE SCALE GENOMIC DNA]</scope>
    <source>
        <strain evidence="4 5">DSM 109850</strain>
    </source>
</reference>
<accession>A0A7Y0L477</accession>
<dbReference type="Gene3D" id="1.20.1260.10">
    <property type="match status" value="2"/>
</dbReference>
<dbReference type="PANTHER" id="PTHR30295:SF0">
    <property type="entry name" value="BACTERIOFERRITIN"/>
    <property type="match status" value="1"/>
</dbReference>
<evidence type="ECO:0000313" key="5">
    <source>
        <dbReference type="Proteomes" id="UP000533476"/>
    </source>
</evidence>
<evidence type="ECO:0000259" key="3">
    <source>
        <dbReference type="Pfam" id="PF00210"/>
    </source>
</evidence>
<dbReference type="AlphaFoldDB" id="A0A7Y0L477"/>
<dbReference type="PANTHER" id="PTHR30295">
    <property type="entry name" value="BACTERIOFERRITIN"/>
    <property type="match status" value="1"/>
</dbReference>
<dbReference type="EMBL" id="JABBVZ010000017">
    <property type="protein sequence ID" value="NMP22095.1"/>
    <property type="molecule type" value="Genomic_DNA"/>
</dbReference>
<gene>
    <name evidence="4" type="ORF">HIJ39_06995</name>
</gene>
<dbReference type="Pfam" id="PF00210">
    <property type="entry name" value="Ferritin"/>
    <property type="match status" value="1"/>
</dbReference>
<name>A0A7Y0L477_9FIRM</name>